<name>A0A392W8H4_9FABA</name>
<evidence type="ECO:0000313" key="2">
    <source>
        <dbReference type="EMBL" id="MCI96697.1"/>
    </source>
</evidence>
<evidence type="ECO:0000313" key="3">
    <source>
        <dbReference type="Proteomes" id="UP000265520"/>
    </source>
</evidence>
<feature type="region of interest" description="Disordered" evidence="1">
    <location>
        <begin position="23"/>
        <end position="57"/>
    </location>
</feature>
<protein>
    <submittedName>
        <fullName evidence="2">Uncharacterized protein</fullName>
    </submittedName>
</protein>
<proteinExistence type="predicted"/>
<evidence type="ECO:0000256" key="1">
    <source>
        <dbReference type="SAM" id="MobiDB-lite"/>
    </source>
</evidence>
<dbReference type="EMBL" id="LXQA011421730">
    <property type="protein sequence ID" value="MCI96697.1"/>
    <property type="molecule type" value="Genomic_DNA"/>
</dbReference>
<sequence>MTEALPFLSTCWRDAPSLPAWRATGRNSPNNHNIMAERATSPCATRRWQKPASNLQN</sequence>
<dbReference type="AlphaFoldDB" id="A0A392W8H4"/>
<reference evidence="2 3" key="1">
    <citation type="journal article" date="2018" name="Front. Plant Sci.">
        <title>Red Clover (Trifolium pratense) and Zigzag Clover (T. medium) - A Picture of Genomic Similarities and Differences.</title>
        <authorList>
            <person name="Dluhosova J."/>
            <person name="Istvanek J."/>
            <person name="Nedelnik J."/>
            <person name="Repkova J."/>
        </authorList>
    </citation>
    <scope>NUCLEOTIDE SEQUENCE [LARGE SCALE GENOMIC DNA]</scope>
    <source>
        <strain evidence="3">cv. 10/8</strain>
        <tissue evidence="2">Leaf</tissue>
    </source>
</reference>
<dbReference type="Proteomes" id="UP000265520">
    <property type="component" value="Unassembled WGS sequence"/>
</dbReference>
<organism evidence="2 3">
    <name type="scientific">Trifolium medium</name>
    <dbReference type="NCBI Taxonomy" id="97028"/>
    <lineage>
        <taxon>Eukaryota</taxon>
        <taxon>Viridiplantae</taxon>
        <taxon>Streptophyta</taxon>
        <taxon>Embryophyta</taxon>
        <taxon>Tracheophyta</taxon>
        <taxon>Spermatophyta</taxon>
        <taxon>Magnoliopsida</taxon>
        <taxon>eudicotyledons</taxon>
        <taxon>Gunneridae</taxon>
        <taxon>Pentapetalae</taxon>
        <taxon>rosids</taxon>
        <taxon>fabids</taxon>
        <taxon>Fabales</taxon>
        <taxon>Fabaceae</taxon>
        <taxon>Papilionoideae</taxon>
        <taxon>50 kb inversion clade</taxon>
        <taxon>NPAAA clade</taxon>
        <taxon>Hologalegina</taxon>
        <taxon>IRL clade</taxon>
        <taxon>Trifolieae</taxon>
        <taxon>Trifolium</taxon>
    </lineage>
</organism>
<comment type="caution">
    <text evidence="2">The sequence shown here is derived from an EMBL/GenBank/DDBJ whole genome shotgun (WGS) entry which is preliminary data.</text>
</comment>
<accession>A0A392W8H4</accession>
<keyword evidence="3" id="KW-1185">Reference proteome</keyword>